<comment type="caution">
    <text evidence="1">The sequence shown here is derived from an EMBL/GenBank/DDBJ whole genome shotgun (WGS) entry which is preliminary data.</text>
</comment>
<accession>A0A2V3IT69</accession>
<keyword evidence="2" id="KW-1185">Reference proteome</keyword>
<dbReference type="AlphaFoldDB" id="A0A2V3IT69"/>
<dbReference type="Proteomes" id="UP000247409">
    <property type="component" value="Unassembled WGS sequence"/>
</dbReference>
<proteinExistence type="predicted"/>
<evidence type="ECO:0000313" key="1">
    <source>
        <dbReference type="EMBL" id="PXF44310.1"/>
    </source>
</evidence>
<dbReference type="EMBL" id="NBIV01000095">
    <property type="protein sequence ID" value="PXF44310.1"/>
    <property type="molecule type" value="Genomic_DNA"/>
</dbReference>
<name>A0A2V3IT69_9FLOR</name>
<reference evidence="1 2" key="1">
    <citation type="journal article" date="2018" name="Mol. Biol. Evol.">
        <title>Analysis of the draft genome of the red seaweed Gracilariopsis chorda provides insights into genome size evolution in Rhodophyta.</title>
        <authorList>
            <person name="Lee J."/>
            <person name="Yang E.C."/>
            <person name="Graf L."/>
            <person name="Yang J.H."/>
            <person name="Qiu H."/>
            <person name="Zel Zion U."/>
            <person name="Chan C.X."/>
            <person name="Stephens T.G."/>
            <person name="Weber A.P.M."/>
            <person name="Boo G.H."/>
            <person name="Boo S.M."/>
            <person name="Kim K.M."/>
            <person name="Shin Y."/>
            <person name="Jung M."/>
            <person name="Lee S.J."/>
            <person name="Yim H.S."/>
            <person name="Lee J.H."/>
            <person name="Bhattacharya D."/>
            <person name="Yoon H.S."/>
        </authorList>
    </citation>
    <scope>NUCLEOTIDE SEQUENCE [LARGE SCALE GENOMIC DNA]</scope>
    <source>
        <strain evidence="1 2">SKKU-2015</strain>
        <tissue evidence="1">Whole body</tissue>
    </source>
</reference>
<organism evidence="1 2">
    <name type="scientific">Gracilariopsis chorda</name>
    <dbReference type="NCBI Taxonomy" id="448386"/>
    <lineage>
        <taxon>Eukaryota</taxon>
        <taxon>Rhodophyta</taxon>
        <taxon>Florideophyceae</taxon>
        <taxon>Rhodymeniophycidae</taxon>
        <taxon>Gracilariales</taxon>
        <taxon>Gracilariaceae</taxon>
        <taxon>Gracilariopsis</taxon>
    </lineage>
</organism>
<gene>
    <name evidence="1" type="ORF">BWQ96_05937</name>
</gene>
<protein>
    <submittedName>
        <fullName evidence="1">Uncharacterized protein</fullName>
    </submittedName>
</protein>
<sequence>MVAFTSKKLTEQILNPPQGFKKLITLAYPCGKLVDWTMATTEMPEFLSPCDLKQYFISGLTSHHLCYFMKNRGMGSLFNNSKQKQDLSVNFVENYKEAQDFWIMFKEGFNHFLKPKTRYIKVVLNVSAVKELYRGDNRVYKCSVCQGMELLCGYGDLYDL</sequence>
<evidence type="ECO:0000313" key="2">
    <source>
        <dbReference type="Proteomes" id="UP000247409"/>
    </source>
</evidence>